<dbReference type="KEGG" id="cjt:EG359_10235"/>
<sequence>MNFFKRKHYLIVFVVFFAGIFSYQYFFVKIFKSFYNQKGLYTIGKIKDVKGYGRGTGFNYLYTFNLNGKKYESVCDIGSLSYSEAKKRINNNFLVVYLNNDVYNNRIYSNIPIDDSLDNNVKLKEWIDNNIKIKSKIDSIPSPGYFFQNYF</sequence>
<dbReference type="Proteomes" id="UP000279541">
    <property type="component" value="Chromosome"/>
</dbReference>
<evidence type="ECO:0000313" key="6">
    <source>
        <dbReference type="Proteomes" id="UP000279541"/>
    </source>
</evidence>
<evidence type="ECO:0000256" key="1">
    <source>
        <dbReference type="SAM" id="Phobius"/>
    </source>
</evidence>
<evidence type="ECO:0000313" key="4">
    <source>
        <dbReference type="EMBL" id="SIS63672.1"/>
    </source>
</evidence>
<feature type="transmembrane region" description="Helical" evidence="1">
    <location>
        <begin position="9"/>
        <end position="28"/>
    </location>
</feature>
<keyword evidence="1" id="KW-1133">Transmembrane helix</keyword>
<dbReference type="EMBL" id="CP033926">
    <property type="protein sequence ID" value="AZA99977.1"/>
    <property type="molecule type" value="Genomic_DNA"/>
</dbReference>
<dbReference type="Proteomes" id="UP000186106">
    <property type="component" value="Unassembled WGS sequence"/>
</dbReference>
<evidence type="ECO:0000313" key="2">
    <source>
        <dbReference type="EMBL" id="AZA99977.1"/>
    </source>
</evidence>
<dbReference type="AlphaFoldDB" id="A0A1N7KPU9"/>
<gene>
    <name evidence="2" type="ORF">EG359_10235</name>
    <name evidence="3" type="ORF">EG359_10270</name>
    <name evidence="4" type="ORF">SAMN05421768_1187</name>
</gene>
<dbReference type="KEGG" id="cjt:EG359_10270"/>
<keyword evidence="1" id="KW-0472">Membrane</keyword>
<name>A0A1N7KPU9_9FLAO</name>
<reference evidence="4 5" key="1">
    <citation type="submission" date="2017-01" db="EMBL/GenBank/DDBJ databases">
        <authorList>
            <person name="Mah S.A."/>
            <person name="Swanson W.J."/>
            <person name="Moy G.W."/>
            <person name="Vacquier V.D."/>
        </authorList>
    </citation>
    <scope>NUCLEOTIDE SEQUENCE [LARGE SCALE GENOMIC DNA]</scope>
    <source>
        <strain evidence="4 5">DSM 16927</strain>
    </source>
</reference>
<keyword evidence="1" id="KW-0812">Transmembrane</keyword>
<protein>
    <recommendedName>
        <fullName evidence="7">DUF3592 domain-containing protein</fullName>
    </recommendedName>
</protein>
<dbReference type="RefSeq" id="WP_076357759.1">
    <property type="nucleotide sequence ID" value="NZ_CP033926.1"/>
</dbReference>
<evidence type="ECO:0000313" key="3">
    <source>
        <dbReference type="EMBL" id="AZA99984.1"/>
    </source>
</evidence>
<keyword evidence="6" id="KW-1185">Reference proteome</keyword>
<dbReference type="EMBL" id="CP033926">
    <property type="protein sequence ID" value="AZA99984.1"/>
    <property type="molecule type" value="Genomic_DNA"/>
</dbReference>
<evidence type="ECO:0008006" key="7">
    <source>
        <dbReference type="Google" id="ProtNLM"/>
    </source>
</evidence>
<organism evidence="4 5">
    <name type="scientific">Chryseobacterium joostei</name>
    <dbReference type="NCBI Taxonomy" id="112234"/>
    <lineage>
        <taxon>Bacteria</taxon>
        <taxon>Pseudomonadati</taxon>
        <taxon>Bacteroidota</taxon>
        <taxon>Flavobacteriia</taxon>
        <taxon>Flavobacteriales</taxon>
        <taxon>Weeksellaceae</taxon>
        <taxon>Chryseobacterium group</taxon>
        <taxon>Chryseobacterium</taxon>
    </lineage>
</organism>
<evidence type="ECO:0000313" key="5">
    <source>
        <dbReference type="Proteomes" id="UP000186106"/>
    </source>
</evidence>
<reference evidence="2 6" key="2">
    <citation type="submission" date="2018-11" db="EMBL/GenBank/DDBJ databases">
        <title>Proposal to divide the Flavobacteriaceae and reorganize its genera based on Amino Acid Identity values calculated from whole genome sequences.</title>
        <authorList>
            <person name="Nicholson A.C."/>
            <person name="Gulvik C.A."/>
            <person name="Whitney A.M."/>
            <person name="Humrighouse B.W."/>
            <person name="Bell M."/>
            <person name="Holmes B."/>
            <person name="Steigerwalt A.G."/>
            <person name="Villarma A."/>
            <person name="Sheth M."/>
            <person name="Batra D."/>
            <person name="Pryor J."/>
            <person name="Bernardet J.-F."/>
            <person name="Hugo C."/>
            <person name="Kampfer P."/>
            <person name="Newman J."/>
            <person name="McQuiston J.R."/>
        </authorList>
    </citation>
    <scope>NUCLEOTIDE SEQUENCE [LARGE SCALE GENOMIC DNA]</scope>
    <source>
        <strain evidence="2 6">DSM 16927</strain>
    </source>
</reference>
<dbReference type="EMBL" id="FTNZ01000018">
    <property type="protein sequence ID" value="SIS63672.1"/>
    <property type="molecule type" value="Genomic_DNA"/>
</dbReference>
<dbReference type="OrthoDB" id="1262502at2"/>
<proteinExistence type="predicted"/>
<accession>A0A1N7KPU9</accession>